<accession>A0ABW6ZQU4</accession>
<evidence type="ECO:0000259" key="6">
    <source>
        <dbReference type="Pfam" id="PF00441"/>
    </source>
</evidence>
<dbReference type="PANTHER" id="PTHR43884:SF20">
    <property type="entry name" value="ACYL-COA DEHYDROGENASE FADE28"/>
    <property type="match status" value="1"/>
</dbReference>
<reference evidence="8 9" key="1">
    <citation type="submission" date="2024-02" db="EMBL/GenBank/DDBJ databases">
        <title>Expansion and revision of Xanthobacter and proposal of Roseixanthobacter gen. nov.</title>
        <authorList>
            <person name="Soltysiak M.P.M."/>
            <person name="Jalihal A."/>
            <person name="Ory A."/>
            <person name="Chrisophersen C."/>
            <person name="Lee A.D."/>
            <person name="Boulton J."/>
            <person name="Springer M."/>
        </authorList>
    </citation>
    <scope>NUCLEOTIDE SEQUENCE [LARGE SCALE GENOMIC DNA]</scope>
    <source>
        <strain evidence="8 9">CB5</strain>
    </source>
</reference>
<proteinExistence type="inferred from homology"/>
<dbReference type="GO" id="GO:0016491">
    <property type="term" value="F:oxidoreductase activity"/>
    <property type="evidence" value="ECO:0007669"/>
    <property type="project" value="UniProtKB-KW"/>
</dbReference>
<gene>
    <name evidence="8" type="ORF">V5F30_24055</name>
</gene>
<dbReference type="SUPFAM" id="SSF47203">
    <property type="entry name" value="Acyl-CoA dehydrogenase C-terminal domain-like"/>
    <property type="match status" value="1"/>
</dbReference>
<evidence type="ECO:0000256" key="2">
    <source>
        <dbReference type="ARBA" id="ARBA00009347"/>
    </source>
</evidence>
<evidence type="ECO:0000256" key="3">
    <source>
        <dbReference type="ARBA" id="ARBA00022630"/>
    </source>
</evidence>
<dbReference type="EC" id="1.-.-.-" evidence="8"/>
<feature type="domain" description="Acyl-CoA dehydrogenase/oxidase C-terminal" evidence="6">
    <location>
        <begin position="224"/>
        <end position="354"/>
    </location>
</feature>
<dbReference type="InterPro" id="IPR036250">
    <property type="entry name" value="AcylCo_DH-like_C"/>
</dbReference>
<dbReference type="Pfam" id="PF02771">
    <property type="entry name" value="Acyl-CoA_dh_N"/>
    <property type="match status" value="1"/>
</dbReference>
<comment type="similarity">
    <text evidence="2">Belongs to the acyl-CoA dehydrogenase family.</text>
</comment>
<dbReference type="InterPro" id="IPR009075">
    <property type="entry name" value="AcylCo_DH/oxidase_C"/>
</dbReference>
<keyword evidence="5 8" id="KW-0560">Oxidoreductase</keyword>
<dbReference type="Gene3D" id="1.10.540.10">
    <property type="entry name" value="Acyl-CoA dehydrogenase/oxidase, N-terminal domain"/>
    <property type="match status" value="1"/>
</dbReference>
<keyword evidence="3" id="KW-0285">Flavoprotein</keyword>
<dbReference type="InterPro" id="IPR013786">
    <property type="entry name" value="AcylCoA_DH/ox_N"/>
</dbReference>
<dbReference type="Gene3D" id="1.20.140.10">
    <property type="entry name" value="Butyryl-CoA Dehydrogenase, subunit A, domain 3"/>
    <property type="match status" value="1"/>
</dbReference>
<feature type="domain" description="Acyl-CoA dehydrogenase/oxidase N-terminal" evidence="7">
    <location>
        <begin position="6"/>
        <end position="79"/>
    </location>
</feature>
<dbReference type="RefSeq" id="WP_394010229.1">
    <property type="nucleotide sequence ID" value="NZ_JBAFUR010000010.1"/>
</dbReference>
<keyword evidence="9" id="KW-1185">Reference proteome</keyword>
<organism evidence="8 9">
    <name type="scientific">Xanthobacter aminoxidans</name>
    <dbReference type="NCBI Taxonomy" id="186280"/>
    <lineage>
        <taxon>Bacteria</taxon>
        <taxon>Pseudomonadati</taxon>
        <taxon>Pseudomonadota</taxon>
        <taxon>Alphaproteobacteria</taxon>
        <taxon>Hyphomicrobiales</taxon>
        <taxon>Xanthobacteraceae</taxon>
        <taxon>Xanthobacter</taxon>
    </lineage>
</organism>
<dbReference type="Proteomes" id="UP001604043">
    <property type="component" value="Unassembled WGS sequence"/>
</dbReference>
<dbReference type="PANTHER" id="PTHR43884">
    <property type="entry name" value="ACYL-COA DEHYDROGENASE"/>
    <property type="match status" value="1"/>
</dbReference>
<evidence type="ECO:0000256" key="4">
    <source>
        <dbReference type="ARBA" id="ARBA00022827"/>
    </source>
</evidence>
<protein>
    <submittedName>
        <fullName evidence="8">Acyl-CoA dehydrogenase family protein</fullName>
        <ecNumber evidence="8">1.-.-.-</ecNumber>
    </submittedName>
</protein>
<keyword evidence="4" id="KW-0274">FAD</keyword>
<evidence type="ECO:0000256" key="1">
    <source>
        <dbReference type="ARBA" id="ARBA00001974"/>
    </source>
</evidence>
<evidence type="ECO:0000256" key="5">
    <source>
        <dbReference type="ARBA" id="ARBA00023002"/>
    </source>
</evidence>
<name>A0ABW6ZQU4_9HYPH</name>
<sequence>MVDDSELRLLGDSAEAFLAARASSGRLRAGGPVLDPDIWAAMAEQGWLGMCLPEAQGGLGMDASAACVLTEAFGAALLPEPFIAMALMPSLLLAALPGAGDEIAAGIAAGERLVTVAWQEAAENLAPLPRDAVVERNGDHLVLRGRKVCVPAIASAGEWLVTAVLDGASALLRVGPASPGVEVEQVLLVDGTRMGAVSFAQVRLDETAVLARGDEVERATARMIAGGQLALAAQLYGIAKASLHISLRYMETRVQFGSAIARFQSLRHRAVDLKIGLELARAALRDARRPHGAGDEAISAAKASASEAAVATSRAGIQLHGAMGFSDEADIGLYHKAALTGAAWLGSARLHRTTSTQGRGRDRESA</sequence>
<evidence type="ECO:0000313" key="9">
    <source>
        <dbReference type="Proteomes" id="UP001604043"/>
    </source>
</evidence>
<dbReference type="EMBL" id="JBAFUR010000010">
    <property type="protein sequence ID" value="MFG1255306.1"/>
    <property type="molecule type" value="Genomic_DNA"/>
</dbReference>
<evidence type="ECO:0000259" key="7">
    <source>
        <dbReference type="Pfam" id="PF02771"/>
    </source>
</evidence>
<comment type="cofactor">
    <cofactor evidence="1">
        <name>FAD</name>
        <dbReference type="ChEBI" id="CHEBI:57692"/>
    </cofactor>
</comment>
<evidence type="ECO:0000313" key="8">
    <source>
        <dbReference type="EMBL" id="MFG1255306.1"/>
    </source>
</evidence>
<dbReference type="InterPro" id="IPR037069">
    <property type="entry name" value="AcylCoA_DH/ox_N_sf"/>
</dbReference>
<dbReference type="Pfam" id="PF00441">
    <property type="entry name" value="Acyl-CoA_dh_1"/>
    <property type="match status" value="1"/>
</dbReference>
<dbReference type="SUPFAM" id="SSF56645">
    <property type="entry name" value="Acyl-CoA dehydrogenase NM domain-like"/>
    <property type="match status" value="1"/>
</dbReference>
<comment type="caution">
    <text evidence="8">The sequence shown here is derived from an EMBL/GenBank/DDBJ whole genome shotgun (WGS) entry which is preliminary data.</text>
</comment>
<dbReference type="Gene3D" id="2.40.110.10">
    <property type="entry name" value="Butyryl-CoA Dehydrogenase, subunit A, domain 2"/>
    <property type="match status" value="1"/>
</dbReference>
<dbReference type="InterPro" id="IPR046373">
    <property type="entry name" value="Acyl-CoA_Oxase/DH_mid-dom_sf"/>
</dbReference>
<dbReference type="InterPro" id="IPR009100">
    <property type="entry name" value="AcylCoA_DH/oxidase_NM_dom_sf"/>
</dbReference>